<keyword evidence="3" id="KW-0732">Signal</keyword>
<evidence type="ECO:0000256" key="2">
    <source>
        <dbReference type="SAM" id="Phobius"/>
    </source>
</evidence>
<evidence type="ECO:0000313" key="4">
    <source>
        <dbReference type="Proteomes" id="UP000085678"/>
    </source>
</evidence>
<reference evidence="5" key="1">
    <citation type="submission" date="2025-08" db="UniProtKB">
        <authorList>
            <consortium name="RefSeq"/>
        </authorList>
    </citation>
    <scope>IDENTIFICATION</scope>
    <source>
        <tissue evidence="5">Gonads</tissue>
    </source>
</reference>
<organism evidence="4 5">
    <name type="scientific">Lingula anatina</name>
    <name type="common">Brachiopod</name>
    <name type="synonym">Lingula unguis</name>
    <dbReference type="NCBI Taxonomy" id="7574"/>
    <lineage>
        <taxon>Eukaryota</taxon>
        <taxon>Metazoa</taxon>
        <taxon>Spiralia</taxon>
        <taxon>Lophotrochozoa</taxon>
        <taxon>Brachiopoda</taxon>
        <taxon>Linguliformea</taxon>
        <taxon>Lingulata</taxon>
        <taxon>Lingulida</taxon>
        <taxon>Linguloidea</taxon>
        <taxon>Lingulidae</taxon>
        <taxon>Lingula</taxon>
    </lineage>
</organism>
<feature type="compositionally biased region" description="Polar residues" evidence="1">
    <location>
        <begin position="526"/>
        <end position="557"/>
    </location>
</feature>
<feature type="compositionally biased region" description="Polar residues" evidence="1">
    <location>
        <begin position="494"/>
        <end position="513"/>
    </location>
</feature>
<keyword evidence="4" id="KW-1185">Reference proteome</keyword>
<dbReference type="GeneID" id="106170993"/>
<keyword evidence="2" id="KW-0812">Transmembrane</keyword>
<feature type="compositionally biased region" description="Low complexity" evidence="1">
    <location>
        <begin position="621"/>
        <end position="635"/>
    </location>
</feature>
<evidence type="ECO:0000256" key="1">
    <source>
        <dbReference type="SAM" id="MobiDB-lite"/>
    </source>
</evidence>
<feature type="compositionally biased region" description="Low complexity" evidence="1">
    <location>
        <begin position="235"/>
        <end position="251"/>
    </location>
</feature>
<dbReference type="STRING" id="7574.A0A1S3J8I1"/>
<keyword evidence="2" id="KW-1133">Transmembrane helix</keyword>
<name>A0A1S3J8I1_LINAN</name>
<keyword evidence="2" id="KW-0472">Membrane</keyword>
<dbReference type="RefSeq" id="XP_013406536.1">
    <property type="nucleotide sequence ID" value="XM_013551082.1"/>
</dbReference>
<evidence type="ECO:0000313" key="5">
    <source>
        <dbReference type="RefSeq" id="XP_013406536.1"/>
    </source>
</evidence>
<protein>
    <submittedName>
        <fullName evidence="5">Cell wall protein DAN4-like</fullName>
    </submittedName>
</protein>
<feature type="compositionally biased region" description="Low complexity" evidence="1">
    <location>
        <begin position="191"/>
        <end position="227"/>
    </location>
</feature>
<accession>A0A1S3J8I1</accession>
<feature type="chain" id="PRO_5010320841" evidence="3">
    <location>
        <begin position="27"/>
        <end position="679"/>
    </location>
</feature>
<sequence length="679" mass="73826">MDLRVRMDALFLIAWGLLLLDEMTLAQEGVDWPCGYSSLECDNLNRWELGPCEDIYFVCKNTVEGMKWVMKMCIVGQQGMCRTVTYQSSFLDDYMCMNFCGLDPVIRLPTTTTAPSTTASTTTTTTTTRSTSTRPTTTVRPSTTTRHTAVRPTVFRPITTRPTPTHPKTTHPAITIPSIIYPTLIIPTRSTSAVPTSTTRPTTTTRRYPITSQPTKSSTTAQSSTTTENGGNTQNPNNSMPSSTITSTSPTARRPSVLPFDENSYNRPTTGESIATGSTSTAITPIATGTTEYVTTNATSDTTSSTSQDLVLTTRKDTGLSDIPITVLKGDEISDGAVAVTDDTGFIIGGALGGVSLLVLLFIAVICVKNSESLGRCNKSKDTPDIREIMRNRRPEDGALGYPNYIDNSIITVPPRRAILSNDKSQTYLYEVPSRGSVGSANSYQVLLSDNSLYDPSTGEPVYSVLEEKSTPARREGNARDSLQSFIYVGGPATSENGDYSEINSQSGNSEYSQARGDMPYRGVSSFKSDSPRLYNTVSSIKSTASKPRNGESSLRNNGPRLYNGSSSLRSNPARPCTSGSSVKDTSSRPWNSFRRNASNPYNGVSSFKGKIPEYLEVIDGSRNSSNRPSGNDNSQGQTMSKPVEEHDYFVLENPEETSQSPSGSEIIHDYYELENPNE</sequence>
<gene>
    <name evidence="5" type="primary">LOC106170993</name>
</gene>
<proteinExistence type="predicted"/>
<feature type="compositionally biased region" description="Polar residues" evidence="1">
    <location>
        <begin position="578"/>
        <end position="606"/>
    </location>
</feature>
<dbReference type="AlphaFoldDB" id="A0A1S3J8I1"/>
<feature type="transmembrane region" description="Helical" evidence="2">
    <location>
        <begin position="346"/>
        <end position="368"/>
    </location>
</feature>
<feature type="region of interest" description="Disordered" evidence="1">
    <location>
        <begin position="111"/>
        <end position="150"/>
    </location>
</feature>
<feature type="region of interest" description="Disordered" evidence="1">
    <location>
        <begin position="621"/>
        <end position="679"/>
    </location>
</feature>
<evidence type="ECO:0000256" key="3">
    <source>
        <dbReference type="SAM" id="SignalP"/>
    </source>
</evidence>
<feature type="signal peptide" evidence="3">
    <location>
        <begin position="1"/>
        <end position="26"/>
    </location>
</feature>
<feature type="region of interest" description="Disordered" evidence="1">
    <location>
        <begin position="494"/>
        <end position="607"/>
    </location>
</feature>
<feature type="region of interest" description="Disordered" evidence="1">
    <location>
        <begin position="191"/>
        <end position="277"/>
    </location>
</feature>
<dbReference type="KEGG" id="lak:106170993"/>
<dbReference type="Proteomes" id="UP000085678">
    <property type="component" value="Unplaced"/>
</dbReference>
<dbReference type="InParanoid" id="A0A1S3J8I1"/>